<evidence type="ECO:0000256" key="1">
    <source>
        <dbReference type="ARBA" id="ARBA00023125"/>
    </source>
</evidence>
<dbReference type="RefSeq" id="WP_083429591.1">
    <property type="nucleotide sequence ID" value="NZ_CP021659.1"/>
</dbReference>
<dbReference type="CDD" id="cd06170">
    <property type="entry name" value="LuxR_C_like"/>
    <property type="match status" value="1"/>
</dbReference>
<dbReference type="InterPro" id="IPR013656">
    <property type="entry name" value="PAS_4"/>
</dbReference>
<proteinExistence type="predicted"/>
<keyword evidence="1" id="KW-0238">DNA-binding</keyword>
<dbReference type="AlphaFoldDB" id="A0A2U8I618"/>
<dbReference type="SMART" id="SM00421">
    <property type="entry name" value="HTH_LUXR"/>
    <property type="match status" value="1"/>
</dbReference>
<protein>
    <recommendedName>
        <fullName evidence="2">HTH luxR-type domain-containing protein</fullName>
    </recommendedName>
</protein>
<dbReference type="EMBL" id="CP021659">
    <property type="protein sequence ID" value="AWK14592.1"/>
    <property type="molecule type" value="Genomic_DNA"/>
</dbReference>
<dbReference type="STRING" id="1878942.GCA_900128755_01466"/>
<evidence type="ECO:0000313" key="3">
    <source>
        <dbReference type="EMBL" id="AWK14592.1"/>
    </source>
</evidence>
<dbReference type="Gene3D" id="1.10.10.10">
    <property type="entry name" value="Winged helix-like DNA-binding domain superfamily/Winged helix DNA-binding domain"/>
    <property type="match status" value="1"/>
</dbReference>
<reference evidence="3 4" key="1">
    <citation type="submission" date="2017-05" db="EMBL/GenBank/DDBJ databases">
        <title>Genome sequence of Candidatus Fukatsuia symbiotica and Candidatus Hamiltonella defensa from Acyrthosiphon pisum strain 5D.</title>
        <authorList>
            <person name="Patel V.A."/>
            <person name="Chevignon G."/>
            <person name="Russell J.A."/>
            <person name="Oliver K.M."/>
        </authorList>
    </citation>
    <scope>NUCLEOTIDE SEQUENCE [LARGE SCALE GENOMIC DNA]</scope>
    <source>
        <strain evidence="3 4">5D</strain>
    </source>
</reference>
<dbReference type="InterPro" id="IPR036388">
    <property type="entry name" value="WH-like_DNA-bd_sf"/>
</dbReference>
<dbReference type="Proteomes" id="UP000261875">
    <property type="component" value="Chromosome"/>
</dbReference>
<keyword evidence="4" id="KW-1185">Reference proteome</keyword>
<dbReference type="GO" id="GO:0006355">
    <property type="term" value="P:regulation of DNA-templated transcription"/>
    <property type="evidence" value="ECO:0007669"/>
    <property type="project" value="InterPro"/>
</dbReference>
<dbReference type="SUPFAM" id="SSF46894">
    <property type="entry name" value="C-terminal effector domain of the bipartite response regulators"/>
    <property type="match status" value="1"/>
</dbReference>
<dbReference type="Pfam" id="PF08448">
    <property type="entry name" value="PAS_4"/>
    <property type="match status" value="1"/>
</dbReference>
<dbReference type="InterPro" id="IPR000792">
    <property type="entry name" value="Tscrpt_reg_LuxR_C"/>
</dbReference>
<accession>A0A2U8I618</accession>
<evidence type="ECO:0000313" key="4">
    <source>
        <dbReference type="Proteomes" id="UP000261875"/>
    </source>
</evidence>
<feature type="domain" description="HTH luxR-type" evidence="2">
    <location>
        <begin position="163"/>
        <end position="220"/>
    </location>
</feature>
<dbReference type="KEGG" id="fsm:CCS41_09070"/>
<evidence type="ECO:0000259" key="2">
    <source>
        <dbReference type="SMART" id="SM00421"/>
    </source>
</evidence>
<gene>
    <name evidence="3" type="ORF">CCS41_09070</name>
</gene>
<dbReference type="OrthoDB" id="6191871at2"/>
<dbReference type="GO" id="GO:0003677">
    <property type="term" value="F:DNA binding"/>
    <property type="evidence" value="ECO:0007669"/>
    <property type="project" value="UniProtKB-KW"/>
</dbReference>
<name>A0A2U8I618_9GAMM</name>
<organism evidence="3 4">
    <name type="scientific">Candidatus Fukatsuia symbiotica</name>
    <dbReference type="NCBI Taxonomy" id="1878942"/>
    <lineage>
        <taxon>Bacteria</taxon>
        <taxon>Pseudomonadati</taxon>
        <taxon>Pseudomonadota</taxon>
        <taxon>Gammaproteobacteria</taxon>
        <taxon>Enterobacterales</taxon>
        <taxon>Yersiniaceae</taxon>
        <taxon>Candidatus Fukatsuia</taxon>
    </lineage>
</organism>
<sequence length="247" mass="28862">MKNFNLKDHINVSRTQSSTVEVPSQLMSLVSMFKKNDKPWAIKNSASQYMYANDAYLSMLNLTHKFNIEGRSDGEIPHSTAEFALYFQQHDRKVQELKRSLSSLDIHPYGSQQIIQPYLCEKFPYDDGEDVKIIVHANKYHFFSDMFFINRKLPHSLVFSPPENLFTRSELDVLFLAVRRMKAKEIGRVLSRSHRTVENKLRAIYRKTGIHFLGQLIEFCQTKGFDRYVPPRFLRPCSLLLDCDDTT</sequence>
<dbReference type="InterPro" id="IPR016032">
    <property type="entry name" value="Sig_transdc_resp-reg_C-effctor"/>
</dbReference>